<protein>
    <submittedName>
        <fullName evidence="3">Serine phosphatase RsbU, regulator of sigma subunit</fullName>
    </submittedName>
</protein>
<name>A0A0S4MS58_9BACT</name>
<dbReference type="SUPFAM" id="SSF81606">
    <property type="entry name" value="PP2C-like"/>
    <property type="match status" value="1"/>
</dbReference>
<dbReference type="RefSeq" id="WP_140944158.1">
    <property type="nucleotide sequence ID" value="NZ_FAOO01000002.1"/>
</dbReference>
<dbReference type="InterPro" id="IPR029016">
    <property type="entry name" value="GAF-like_dom_sf"/>
</dbReference>
<feature type="domain" description="PPM-type phosphatase" evidence="2">
    <location>
        <begin position="262"/>
        <end position="479"/>
    </location>
</feature>
<sequence length="480" mass="54535">MIERLIKIYTEKFSKFSRARFAVFDRNGRLIAKTGEFEDFENGIKVDLMSSYGEMFLYVKPSENAEMEIELLKFLYTELLNYEGYIEQLVKELANRQEELSIVYDIIARASLVFDEAEIAKIVMGKINSMLSPKACIIGIFEGDTLNQKYASGVINGDMKFEAEKLIDRAIKQRNFIILSRKMAVPMLSGEKPIGGIFVYSDKTEFDTTDAKLLLTLGNYAGIILYRNQLIEEIKRAEVVRHEIELAKRIQENLLPKFIPRFEGLDIFALIKPSSVIGGDYYDFITDKGRRIFLIADVSGHGISSALLLSSLRSIVKLMYEFSKSTGDFLSLINDVIYKDTSEIGMYSTIFVGEYNSTEGTVTYSNAGHVPPLFFRRRNNEIFELEVHGAPVGLFEGENYEVNQILLSTGDMILAFTDGLTELRNEKGEFFGIENLKKLIFDTRDKSASEICNIIYESALKFKGNAEQKDDITLLVIKKV</sequence>
<gene>
    <name evidence="3" type="ORF">JGI1_00356</name>
</gene>
<evidence type="ECO:0000256" key="1">
    <source>
        <dbReference type="ARBA" id="ARBA00022801"/>
    </source>
</evidence>
<dbReference type="AlphaFoldDB" id="A0A0S4MS58"/>
<evidence type="ECO:0000313" key="3">
    <source>
        <dbReference type="EMBL" id="CUU01856.1"/>
    </source>
</evidence>
<dbReference type="PANTHER" id="PTHR43156:SF2">
    <property type="entry name" value="STAGE II SPORULATION PROTEIN E"/>
    <property type="match status" value="1"/>
</dbReference>
<reference evidence="4" key="1">
    <citation type="submission" date="2015-11" db="EMBL/GenBank/DDBJ databases">
        <authorList>
            <person name="Varghese N."/>
        </authorList>
    </citation>
    <scope>NUCLEOTIDE SEQUENCE [LARGE SCALE GENOMIC DNA]</scope>
</reference>
<accession>A0A0S4MS58</accession>
<evidence type="ECO:0000259" key="2">
    <source>
        <dbReference type="SMART" id="SM00331"/>
    </source>
</evidence>
<keyword evidence="4" id="KW-1185">Reference proteome</keyword>
<evidence type="ECO:0000313" key="4">
    <source>
        <dbReference type="Proteomes" id="UP000320623"/>
    </source>
</evidence>
<keyword evidence="1" id="KW-0378">Hydrolase</keyword>
<organism evidence="3 4">
    <name type="scientific">Candidatus Thermokryptus mobilis</name>
    <dbReference type="NCBI Taxonomy" id="1643428"/>
    <lineage>
        <taxon>Bacteria</taxon>
        <taxon>Pseudomonadati</taxon>
        <taxon>Candidatus Kryptoniota</taxon>
        <taxon>Candidatus Thermokryptus</taxon>
    </lineage>
</organism>
<dbReference type="Pfam" id="PF07228">
    <property type="entry name" value="SpoIIE"/>
    <property type="match status" value="1"/>
</dbReference>
<dbReference type="Gene3D" id="3.30.450.40">
    <property type="match status" value="1"/>
</dbReference>
<dbReference type="GO" id="GO:0016791">
    <property type="term" value="F:phosphatase activity"/>
    <property type="evidence" value="ECO:0007669"/>
    <property type="project" value="TreeGrafter"/>
</dbReference>
<dbReference type="InterPro" id="IPR052016">
    <property type="entry name" value="Bact_Sigma-Reg"/>
</dbReference>
<dbReference type="PANTHER" id="PTHR43156">
    <property type="entry name" value="STAGE II SPORULATION PROTEIN E-RELATED"/>
    <property type="match status" value="1"/>
</dbReference>
<dbReference type="InterPro" id="IPR001932">
    <property type="entry name" value="PPM-type_phosphatase-like_dom"/>
</dbReference>
<dbReference type="SUPFAM" id="SSF55781">
    <property type="entry name" value="GAF domain-like"/>
    <property type="match status" value="1"/>
</dbReference>
<dbReference type="EMBL" id="FAOO01000002">
    <property type="protein sequence ID" value="CUU01856.1"/>
    <property type="molecule type" value="Genomic_DNA"/>
</dbReference>
<dbReference type="OrthoDB" id="9763484at2"/>
<proteinExistence type="predicted"/>
<dbReference type="Gene3D" id="3.60.40.10">
    <property type="entry name" value="PPM-type phosphatase domain"/>
    <property type="match status" value="1"/>
</dbReference>
<dbReference type="InterPro" id="IPR036457">
    <property type="entry name" value="PPM-type-like_dom_sf"/>
</dbReference>
<dbReference type="STRING" id="1643428.GCA_001442855_00343"/>
<dbReference type="SMART" id="SM00331">
    <property type="entry name" value="PP2C_SIG"/>
    <property type="match status" value="1"/>
</dbReference>
<dbReference type="Proteomes" id="UP000320623">
    <property type="component" value="Unassembled WGS sequence"/>
</dbReference>